<dbReference type="SUPFAM" id="SSF54593">
    <property type="entry name" value="Glyoxalase/Bleomycin resistance protein/Dihydroxybiphenyl dioxygenase"/>
    <property type="match status" value="2"/>
</dbReference>
<evidence type="ECO:0000256" key="2">
    <source>
        <dbReference type="SAM" id="MobiDB-lite"/>
    </source>
</evidence>
<dbReference type="PANTHER" id="PTHR43048">
    <property type="entry name" value="METHYLMALONYL-COA EPIMERASE"/>
    <property type="match status" value="1"/>
</dbReference>
<comment type="caution">
    <text evidence="4">The sequence shown here is derived from an EMBL/GenBank/DDBJ whole genome shotgun (WGS) entry which is preliminary data.</text>
</comment>
<keyword evidence="1" id="KW-0479">Metal-binding</keyword>
<gene>
    <name evidence="4" type="ORF">NFI88_11935</name>
</gene>
<feature type="region of interest" description="Disordered" evidence="2">
    <location>
        <begin position="257"/>
        <end position="277"/>
    </location>
</feature>
<sequence>MTIALPPIRRFSLTSADPDRLAGFYRDAFGCLPDGGTRRPAASYGVAGGMSVSNLRLGEELIELVRFDEPGRPYPPDSTSHDQWFQHLAIVVADMGAAMAALGRCADWTPISLGGPVTLPAEAGGVTAFKFRDPEGHPLELLQFPSGQAPPRGRRASAAARPCLGIDHSAMACSDIARAEAFLAGLGFRPSGRSLNQGPQQERLDAAPGVVADVVPVAVPDAPGPHLELLGYRTPAIRPGHTGPNDVAATRIVLHGPSNDAGLTEDPDGHRFVASPD</sequence>
<dbReference type="EMBL" id="JAMZEJ010000007">
    <property type="protein sequence ID" value="MCQ8241546.1"/>
    <property type="molecule type" value="Genomic_DNA"/>
</dbReference>
<dbReference type="InterPro" id="IPR051785">
    <property type="entry name" value="MMCE/EMCE_epimerase"/>
</dbReference>
<evidence type="ECO:0000256" key="1">
    <source>
        <dbReference type="ARBA" id="ARBA00022723"/>
    </source>
</evidence>
<evidence type="ECO:0000313" key="5">
    <source>
        <dbReference type="Proteomes" id="UP001524547"/>
    </source>
</evidence>
<name>A0ABT1VYX4_9PROT</name>
<dbReference type="Gene3D" id="3.10.180.10">
    <property type="entry name" value="2,3-Dihydroxybiphenyl 1,2-Dioxygenase, domain 1"/>
    <property type="match status" value="2"/>
</dbReference>
<protein>
    <submittedName>
        <fullName evidence="4">Glyoxalase</fullName>
    </submittedName>
</protein>
<organism evidence="4 5">
    <name type="scientific">Rhizosaccharibacter radicis</name>
    <dbReference type="NCBI Taxonomy" id="2782605"/>
    <lineage>
        <taxon>Bacteria</taxon>
        <taxon>Pseudomonadati</taxon>
        <taxon>Pseudomonadota</taxon>
        <taxon>Alphaproteobacteria</taxon>
        <taxon>Acetobacterales</taxon>
        <taxon>Acetobacteraceae</taxon>
        <taxon>Rhizosaccharibacter</taxon>
    </lineage>
</organism>
<dbReference type="PROSITE" id="PS51819">
    <property type="entry name" value="VOC"/>
    <property type="match status" value="1"/>
</dbReference>
<proteinExistence type="predicted"/>
<dbReference type="InterPro" id="IPR037523">
    <property type="entry name" value="VOC_core"/>
</dbReference>
<keyword evidence="5" id="KW-1185">Reference proteome</keyword>
<reference evidence="4 5" key="1">
    <citation type="submission" date="2022-06" db="EMBL/GenBank/DDBJ databases">
        <title>Rhizosaccharibacter gen. nov. sp. nov. KSS12, endophytic bacteria isolated from sugarcane.</title>
        <authorList>
            <person name="Pitiwittayakul N."/>
        </authorList>
    </citation>
    <scope>NUCLEOTIDE SEQUENCE [LARGE SCALE GENOMIC DNA]</scope>
    <source>
        <strain evidence="4 5">KSS12</strain>
    </source>
</reference>
<dbReference type="RefSeq" id="WP_422920294.1">
    <property type="nucleotide sequence ID" value="NZ_JAMZEJ010000007.1"/>
</dbReference>
<dbReference type="Proteomes" id="UP001524547">
    <property type="component" value="Unassembled WGS sequence"/>
</dbReference>
<dbReference type="InterPro" id="IPR029068">
    <property type="entry name" value="Glyas_Bleomycin-R_OHBP_Dase"/>
</dbReference>
<evidence type="ECO:0000259" key="3">
    <source>
        <dbReference type="PROSITE" id="PS51819"/>
    </source>
</evidence>
<feature type="domain" description="VOC" evidence="3">
    <location>
        <begin position="7"/>
        <end position="144"/>
    </location>
</feature>
<evidence type="ECO:0000313" key="4">
    <source>
        <dbReference type="EMBL" id="MCQ8241546.1"/>
    </source>
</evidence>
<dbReference type="PANTHER" id="PTHR43048:SF3">
    <property type="entry name" value="METHYLMALONYL-COA EPIMERASE, MITOCHONDRIAL"/>
    <property type="match status" value="1"/>
</dbReference>
<accession>A0ABT1VYX4</accession>